<dbReference type="Proteomes" id="UP000321192">
    <property type="component" value="Unassembled WGS sequence"/>
</dbReference>
<dbReference type="Pfam" id="PF02464">
    <property type="entry name" value="CinA"/>
    <property type="match status" value="1"/>
</dbReference>
<evidence type="ECO:0000259" key="1">
    <source>
        <dbReference type="Pfam" id="PF02464"/>
    </source>
</evidence>
<gene>
    <name evidence="2" type="primary">pncC</name>
    <name evidence="2" type="ORF">E6Q80_22955</name>
</gene>
<reference evidence="2 3" key="1">
    <citation type="submission" date="2018-09" db="EMBL/GenBank/DDBJ databases">
        <title>Metagenome Assembled Genomes from an Advanced Water Purification Facility.</title>
        <authorList>
            <person name="Stamps B.W."/>
            <person name="Spear J.R."/>
        </authorList>
    </citation>
    <scope>NUCLEOTIDE SEQUENCE [LARGE SCALE GENOMIC DNA]</scope>
    <source>
        <strain evidence="2">Bin_27_1</strain>
    </source>
</reference>
<organism evidence="2 3">
    <name type="scientific">Thauera aminoaromatica</name>
    <dbReference type="NCBI Taxonomy" id="164330"/>
    <lineage>
        <taxon>Bacteria</taxon>
        <taxon>Pseudomonadati</taxon>
        <taxon>Pseudomonadota</taxon>
        <taxon>Betaproteobacteria</taxon>
        <taxon>Rhodocyclales</taxon>
        <taxon>Zoogloeaceae</taxon>
        <taxon>Thauera</taxon>
    </lineage>
</organism>
<dbReference type="EMBL" id="SSFD01000394">
    <property type="protein sequence ID" value="TXH78299.1"/>
    <property type="molecule type" value="Genomic_DNA"/>
</dbReference>
<dbReference type="SUPFAM" id="SSF142433">
    <property type="entry name" value="CinA-like"/>
    <property type="match status" value="1"/>
</dbReference>
<feature type="domain" description="CinA C-terminal" evidence="1">
    <location>
        <begin position="8"/>
        <end position="159"/>
    </location>
</feature>
<proteinExistence type="predicted"/>
<dbReference type="RefSeq" id="WP_276662684.1">
    <property type="nucleotide sequence ID" value="NZ_SSFD01000394.1"/>
</dbReference>
<dbReference type="EC" id="3.5.1.42" evidence="2"/>
<dbReference type="AlphaFoldDB" id="A0A5C7S4E7"/>
<evidence type="ECO:0000313" key="2">
    <source>
        <dbReference type="EMBL" id="TXH78299.1"/>
    </source>
</evidence>
<protein>
    <submittedName>
        <fullName evidence="2">Nicotinamide-nucleotide amidase</fullName>
        <ecNumber evidence="2">3.5.1.42</ecNumber>
    </submittedName>
</protein>
<dbReference type="NCBIfam" id="TIGR00199">
    <property type="entry name" value="PncC_domain"/>
    <property type="match status" value="1"/>
</dbReference>
<accession>A0A5C7S4E7</accession>
<evidence type="ECO:0000313" key="3">
    <source>
        <dbReference type="Proteomes" id="UP000321192"/>
    </source>
</evidence>
<name>A0A5C7S4E7_THASP</name>
<sequence>MTDHELDALARRVGEALANRRLWLATAESCTGGWIAEAVTAIAGSSGWFDRGFVTYSNDAKADMLGVRAATLETHGAVSEATVGEMAAGALDHSRADLAVAVSGVAGPGGGSPAKPVGTVCLAWARRDGPTGVVTVHLDGDRAAVRRQTVILALQGVLERCV</sequence>
<dbReference type="InterPro" id="IPR008136">
    <property type="entry name" value="CinA_C"/>
</dbReference>
<dbReference type="InterPro" id="IPR036653">
    <property type="entry name" value="CinA-like_C"/>
</dbReference>
<dbReference type="NCBIfam" id="NF002975">
    <property type="entry name" value="PRK03661.1"/>
    <property type="match status" value="1"/>
</dbReference>
<comment type="caution">
    <text evidence="2">The sequence shown here is derived from an EMBL/GenBank/DDBJ whole genome shotgun (WGS) entry which is preliminary data.</text>
</comment>
<keyword evidence="2" id="KW-0378">Hydrolase</keyword>
<dbReference type="Gene3D" id="3.90.950.20">
    <property type="entry name" value="CinA-like"/>
    <property type="match status" value="1"/>
</dbReference>
<dbReference type="GO" id="GO:0019159">
    <property type="term" value="F:nicotinamide-nucleotide amidase activity"/>
    <property type="evidence" value="ECO:0007669"/>
    <property type="project" value="UniProtKB-EC"/>
</dbReference>